<evidence type="ECO:0000313" key="2">
    <source>
        <dbReference type="EMBL" id="HIZ53874.1"/>
    </source>
</evidence>
<dbReference type="GO" id="GO:0006508">
    <property type="term" value="P:proteolysis"/>
    <property type="evidence" value="ECO:0007669"/>
    <property type="project" value="InterPro"/>
</dbReference>
<reference evidence="2" key="1">
    <citation type="journal article" date="2021" name="PeerJ">
        <title>Extensive microbial diversity within the chicken gut microbiome revealed by metagenomics and culture.</title>
        <authorList>
            <person name="Gilroy R."/>
            <person name="Ravi A."/>
            <person name="Getino M."/>
            <person name="Pursley I."/>
            <person name="Horton D.L."/>
            <person name="Alikhan N.F."/>
            <person name="Baker D."/>
            <person name="Gharbi K."/>
            <person name="Hall N."/>
            <person name="Watson M."/>
            <person name="Adriaenssens E.M."/>
            <person name="Foster-Nyarko E."/>
            <person name="Jarju S."/>
            <person name="Secka A."/>
            <person name="Antonio M."/>
            <person name="Oren A."/>
            <person name="Chaudhuri R.R."/>
            <person name="La Ragione R."/>
            <person name="Hildebrand F."/>
            <person name="Pallen M.J."/>
        </authorList>
    </citation>
    <scope>NUCLEOTIDE SEQUENCE</scope>
    <source>
        <strain evidence="2">CHK172-16539</strain>
    </source>
</reference>
<dbReference type="EMBL" id="DXBN01000184">
    <property type="protein sequence ID" value="HIZ53874.1"/>
    <property type="molecule type" value="Genomic_DNA"/>
</dbReference>
<evidence type="ECO:0000259" key="1">
    <source>
        <dbReference type="Pfam" id="PF01726"/>
    </source>
</evidence>
<dbReference type="InterPro" id="IPR006199">
    <property type="entry name" value="LexA_DNA-bd_dom"/>
</dbReference>
<proteinExistence type="predicted"/>
<evidence type="ECO:0000313" key="3">
    <source>
        <dbReference type="Proteomes" id="UP000824063"/>
    </source>
</evidence>
<dbReference type="InterPro" id="IPR036388">
    <property type="entry name" value="WH-like_DNA-bd_sf"/>
</dbReference>
<comment type="caution">
    <text evidence="2">The sequence shown here is derived from an EMBL/GenBank/DDBJ whole genome shotgun (WGS) entry which is preliminary data.</text>
</comment>
<dbReference type="InterPro" id="IPR036390">
    <property type="entry name" value="WH_DNA-bd_sf"/>
</dbReference>
<dbReference type="GO" id="GO:0004252">
    <property type="term" value="F:serine-type endopeptidase activity"/>
    <property type="evidence" value="ECO:0007669"/>
    <property type="project" value="InterPro"/>
</dbReference>
<accession>A0A9D2F828</accession>
<gene>
    <name evidence="2" type="ORF">IAA20_08040</name>
</gene>
<dbReference type="Gene3D" id="1.10.10.10">
    <property type="entry name" value="Winged helix-like DNA-binding domain superfamily/Winged helix DNA-binding domain"/>
    <property type="match status" value="1"/>
</dbReference>
<organism evidence="2 3">
    <name type="scientific">Candidatus Enterococcus avicola</name>
    <dbReference type="NCBI Taxonomy" id="2838561"/>
    <lineage>
        <taxon>Bacteria</taxon>
        <taxon>Bacillati</taxon>
        <taxon>Bacillota</taxon>
        <taxon>Bacilli</taxon>
        <taxon>Lactobacillales</taxon>
        <taxon>Enterococcaceae</taxon>
        <taxon>Enterococcus</taxon>
    </lineage>
</organism>
<name>A0A9D2F828_9ENTE</name>
<dbReference type="Pfam" id="PF01726">
    <property type="entry name" value="LexA_DNA_bind"/>
    <property type="match status" value="1"/>
</dbReference>
<feature type="domain" description="LexA repressor DNA-binding" evidence="1">
    <location>
        <begin position="2"/>
        <end position="61"/>
    </location>
</feature>
<reference evidence="2" key="2">
    <citation type="submission" date="2021-04" db="EMBL/GenBank/DDBJ databases">
        <authorList>
            <person name="Gilroy R."/>
        </authorList>
    </citation>
    <scope>NUCLEOTIDE SEQUENCE</scope>
    <source>
        <strain evidence="2">CHK172-16539</strain>
    </source>
</reference>
<sequence>MERRELILLFIHDYTTELSIAPTFREVGGGVGLKSPATVHEHLTVLKDEGVITYIEKSSRTLRLTDKGKKRVANLKDGEKWRT</sequence>
<dbReference type="Proteomes" id="UP000824063">
    <property type="component" value="Unassembled WGS sequence"/>
</dbReference>
<dbReference type="AlphaFoldDB" id="A0A9D2F828"/>
<dbReference type="SUPFAM" id="SSF46785">
    <property type="entry name" value="Winged helix' DNA-binding domain"/>
    <property type="match status" value="1"/>
</dbReference>
<protein>
    <submittedName>
        <fullName evidence="2">LexA DNA binding domain protein</fullName>
    </submittedName>
</protein>